<sequence length="373" mass="41771">MACNVLLSLMKLDIGGAETHVVELAKELKKRGYNVVVTSNGGVYERELNAAGIKHYMVPLQNKNPRNVYKAWNLLKKIIQVEKIDLVHSHARIPSFILGKLQKKLHFPFVTTAHWVFTTKYGLKYITDWGQRTIAVSEDIKKYLMVNYKIPEDHIFVTINGIDTEKFSPAVDAGDAMRELHLRPKDNTIVYVSRLDASRSLVARQLVAVLPQLDKLIENLKLVIVGGGDDFDAVRALAEEANQKMGREAIVLTGPRMDINKLIAPAKLFVGVSRAALEAMAEEKPTIIAGNEGYIGLFTPDKLEPAIATNFCCRGCVPSTEELLVQEISNFFGMWDEEHAELGKYGRKVILKKYSVAKMTDDTEKAYKAVLQK</sequence>
<dbReference type="PANTHER" id="PTHR12526">
    <property type="entry name" value="GLYCOSYLTRANSFERASE"/>
    <property type="match status" value="1"/>
</dbReference>
<protein>
    <submittedName>
        <fullName evidence="3">Glycosyltransferase</fullName>
    </submittedName>
</protein>
<comment type="caution">
    <text evidence="3">The sequence shown here is derived from an EMBL/GenBank/DDBJ whole genome shotgun (WGS) entry which is preliminary data.</text>
</comment>
<dbReference type="Pfam" id="PF13439">
    <property type="entry name" value="Glyco_transf_4"/>
    <property type="match status" value="1"/>
</dbReference>
<reference evidence="3" key="1">
    <citation type="submission" date="2020-10" db="EMBL/GenBank/DDBJ databases">
        <authorList>
            <person name="Gilroy R."/>
        </authorList>
    </citation>
    <scope>NUCLEOTIDE SEQUENCE</scope>
    <source>
        <strain evidence="3">ChiSjej4B22-9803</strain>
    </source>
</reference>
<dbReference type="InterPro" id="IPR001296">
    <property type="entry name" value="Glyco_trans_1"/>
</dbReference>
<dbReference type="SUPFAM" id="SSF53756">
    <property type="entry name" value="UDP-Glycosyltransferase/glycogen phosphorylase"/>
    <property type="match status" value="1"/>
</dbReference>
<dbReference type="EMBL" id="DVND01000206">
    <property type="protein sequence ID" value="HIU49332.1"/>
    <property type="molecule type" value="Genomic_DNA"/>
</dbReference>
<dbReference type="AlphaFoldDB" id="A0A9D1LWM2"/>
<organism evidence="3 4">
    <name type="scientific">Candidatus Avimonoglobus intestinipullorum</name>
    <dbReference type="NCBI Taxonomy" id="2840699"/>
    <lineage>
        <taxon>Bacteria</taxon>
        <taxon>Bacillati</taxon>
        <taxon>Bacillota</taxon>
        <taxon>Clostridia</taxon>
        <taxon>Eubacteriales</taxon>
        <taxon>Candidatus Avimonoglobus</taxon>
    </lineage>
</organism>
<reference evidence="3" key="2">
    <citation type="journal article" date="2021" name="PeerJ">
        <title>Extensive microbial diversity within the chicken gut microbiome revealed by metagenomics and culture.</title>
        <authorList>
            <person name="Gilroy R."/>
            <person name="Ravi A."/>
            <person name="Getino M."/>
            <person name="Pursley I."/>
            <person name="Horton D.L."/>
            <person name="Alikhan N.F."/>
            <person name="Baker D."/>
            <person name="Gharbi K."/>
            <person name="Hall N."/>
            <person name="Watson M."/>
            <person name="Adriaenssens E.M."/>
            <person name="Foster-Nyarko E."/>
            <person name="Jarju S."/>
            <person name="Secka A."/>
            <person name="Antonio M."/>
            <person name="Oren A."/>
            <person name="Chaudhuri R.R."/>
            <person name="La Ragione R."/>
            <person name="Hildebrand F."/>
            <person name="Pallen M.J."/>
        </authorList>
    </citation>
    <scope>NUCLEOTIDE SEQUENCE</scope>
    <source>
        <strain evidence="3">ChiSjej4B22-9803</strain>
    </source>
</reference>
<dbReference type="PANTHER" id="PTHR12526:SF630">
    <property type="entry name" value="GLYCOSYLTRANSFERASE"/>
    <property type="match status" value="1"/>
</dbReference>
<gene>
    <name evidence="3" type="ORF">IAB04_08180</name>
</gene>
<dbReference type="Pfam" id="PF00534">
    <property type="entry name" value="Glycos_transf_1"/>
    <property type="match status" value="1"/>
</dbReference>
<evidence type="ECO:0000259" key="1">
    <source>
        <dbReference type="Pfam" id="PF00534"/>
    </source>
</evidence>
<name>A0A9D1LWM2_9FIRM</name>
<feature type="domain" description="Glycosyltransferase subfamily 4-like N-terminal" evidence="2">
    <location>
        <begin position="14"/>
        <end position="166"/>
    </location>
</feature>
<dbReference type="InterPro" id="IPR028098">
    <property type="entry name" value="Glyco_trans_4-like_N"/>
</dbReference>
<proteinExistence type="predicted"/>
<accession>A0A9D1LWM2</accession>
<dbReference type="Proteomes" id="UP000824111">
    <property type="component" value="Unassembled WGS sequence"/>
</dbReference>
<evidence type="ECO:0000313" key="3">
    <source>
        <dbReference type="EMBL" id="HIU49332.1"/>
    </source>
</evidence>
<dbReference type="Gene3D" id="3.40.50.2000">
    <property type="entry name" value="Glycogen Phosphorylase B"/>
    <property type="match status" value="2"/>
</dbReference>
<feature type="domain" description="Glycosyl transferase family 1" evidence="1">
    <location>
        <begin position="178"/>
        <end position="348"/>
    </location>
</feature>
<evidence type="ECO:0000313" key="4">
    <source>
        <dbReference type="Proteomes" id="UP000824111"/>
    </source>
</evidence>
<evidence type="ECO:0000259" key="2">
    <source>
        <dbReference type="Pfam" id="PF13439"/>
    </source>
</evidence>
<dbReference type="GO" id="GO:0016757">
    <property type="term" value="F:glycosyltransferase activity"/>
    <property type="evidence" value="ECO:0007669"/>
    <property type="project" value="InterPro"/>
</dbReference>